<organism evidence="2 3">
    <name type="scientific">Arthrobotrys musiformis</name>
    <dbReference type="NCBI Taxonomy" id="47236"/>
    <lineage>
        <taxon>Eukaryota</taxon>
        <taxon>Fungi</taxon>
        <taxon>Dikarya</taxon>
        <taxon>Ascomycota</taxon>
        <taxon>Pezizomycotina</taxon>
        <taxon>Orbiliomycetes</taxon>
        <taxon>Orbiliales</taxon>
        <taxon>Orbiliaceae</taxon>
        <taxon>Arthrobotrys</taxon>
    </lineage>
</organism>
<dbReference type="AlphaFoldDB" id="A0AAV9W8H0"/>
<dbReference type="EMBL" id="JAVHJL010000006">
    <property type="protein sequence ID" value="KAK6501256.1"/>
    <property type="molecule type" value="Genomic_DNA"/>
</dbReference>
<evidence type="ECO:0000256" key="1">
    <source>
        <dbReference type="SAM" id="MobiDB-lite"/>
    </source>
</evidence>
<evidence type="ECO:0000313" key="3">
    <source>
        <dbReference type="Proteomes" id="UP001370758"/>
    </source>
</evidence>
<evidence type="ECO:0000313" key="2">
    <source>
        <dbReference type="EMBL" id="KAK6501256.1"/>
    </source>
</evidence>
<keyword evidence="3" id="KW-1185">Reference proteome</keyword>
<feature type="region of interest" description="Disordered" evidence="1">
    <location>
        <begin position="301"/>
        <end position="334"/>
    </location>
</feature>
<protein>
    <submittedName>
        <fullName evidence="2">Uncharacterized protein</fullName>
    </submittedName>
</protein>
<accession>A0AAV9W8H0</accession>
<proteinExistence type="predicted"/>
<dbReference type="Proteomes" id="UP001370758">
    <property type="component" value="Unassembled WGS sequence"/>
</dbReference>
<gene>
    <name evidence="2" type="ORF">TWF481_009097</name>
</gene>
<feature type="compositionally biased region" description="Basic and acidic residues" evidence="1">
    <location>
        <begin position="320"/>
        <end position="334"/>
    </location>
</feature>
<name>A0AAV9W8H0_9PEZI</name>
<comment type="caution">
    <text evidence="2">The sequence shown here is derived from an EMBL/GenBank/DDBJ whole genome shotgun (WGS) entry which is preliminary data.</text>
</comment>
<sequence length="334" mass="37020">MSRGEFTNARRSHLMKVGSLLTCPPPDGTKREPNLALKYPLLAPVHTISVSFKHPKDEGRTFMAPGCAFAFSQDYLFTAARALDYHDGKEVDANGNPVLWDVKEVNLCYPLNYKENLQLYPSPNNLMVGRNWTRLGVLYSSKTSGLAVLGAPYCQFLRMEFKNSRTLDIGPKVFVPALLGARPGCPDMKEGGMAEVGDSFCWDITFQDMTGMIPRLGYETNGMAGAPVVDIRGCCLGVHLGVGPDLERARSVGSGPRSHFYTTEGLRELLSDLSSQDRFKAHIQYLELKMVDSGGYLAYKTPRCKGNEEDSSNQPQAKRRREEPEPGGEVRDTR</sequence>
<reference evidence="2 3" key="1">
    <citation type="submission" date="2023-08" db="EMBL/GenBank/DDBJ databases">
        <authorList>
            <person name="Palmer J.M."/>
        </authorList>
    </citation>
    <scope>NUCLEOTIDE SEQUENCE [LARGE SCALE GENOMIC DNA]</scope>
    <source>
        <strain evidence="2 3">TWF481</strain>
    </source>
</reference>